<proteinExistence type="predicted"/>
<protein>
    <submittedName>
        <fullName evidence="2">Uncharacterized protein</fullName>
    </submittedName>
</protein>
<accession>A0A8J2LMW6</accession>
<dbReference type="EMBL" id="CAJVCH010570544">
    <property type="protein sequence ID" value="CAG7835159.1"/>
    <property type="molecule type" value="Genomic_DNA"/>
</dbReference>
<evidence type="ECO:0000313" key="2">
    <source>
        <dbReference type="EMBL" id="CAG7835159.1"/>
    </source>
</evidence>
<feature type="compositionally biased region" description="Low complexity" evidence="1">
    <location>
        <begin position="45"/>
        <end position="54"/>
    </location>
</feature>
<gene>
    <name evidence="2" type="ORF">AFUS01_LOCUS44567</name>
</gene>
<reference evidence="2" key="1">
    <citation type="submission" date="2021-06" db="EMBL/GenBank/DDBJ databases">
        <authorList>
            <person name="Hodson N. C."/>
            <person name="Mongue J. A."/>
            <person name="Jaron S. K."/>
        </authorList>
    </citation>
    <scope>NUCLEOTIDE SEQUENCE</scope>
</reference>
<evidence type="ECO:0000256" key="1">
    <source>
        <dbReference type="SAM" id="MobiDB-lite"/>
    </source>
</evidence>
<evidence type="ECO:0000313" key="3">
    <source>
        <dbReference type="Proteomes" id="UP000708208"/>
    </source>
</evidence>
<dbReference type="OrthoDB" id="189220at2759"/>
<sequence length="449" mass="49500">MLQSVKERSKLLARVDLIRNFQAGVKTSHSHPISLNSAGNVKMNQQQQQQQQQQHSQFSSDGKPADGNLIRLGPMSIYRPHQLHVVAAFPREDALLGGIRYAVVEKLGWNLSVVKSATELDAHVGGDPGTHTATTTTNNPSSAFGSHSPSTIDLLLLDYRQPKLLSPETLTIINFFEKNESGVEFLLDAGIDKVEIDHGLTSTVFWLNELLQLERSLVNAAYKLTTISTLLTALDHCRDMIQITDAHHRVQCNIVCLFVDLNVGFPVWNTKSWTFPGIPSRQQFVNRAYEKVLGYSSVEISGSNFIELQFKQQQSQVASQGEQQGNCNPSFYNNLPPGPPSRPDAANSPTNPNVSSVAPNPSSMGLSGSGSNTTATNSSTQTQNQVQLLSPAAPFHDHVLEELQQGKEWEGNYMYNRKTGDPIFLNSRVLSFNCKQQYSDPNSDSPTIK</sequence>
<organism evidence="2 3">
    <name type="scientific">Allacma fusca</name>
    <dbReference type="NCBI Taxonomy" id="39272"/>
    <lineage>
        <taxon>Eukaryota</taxon>
        <taxon>Metazoa</taxon>
        <taxon>Ecdysozoa</taxon>
        <taxon>Arthropoda</taxon>
        <taxon>Hexapoda</taxon>
        <taxon>Collembola</taxon>
        <taxon>Symphypleona</taxon>
        <taxon>Sminthuridae</taxon>
        <taxon>Allacma</taxon>
    </lineage>
</organism>
<dbReference type="Proteomes" id="UP000708208">
    <property type="component" value="Unassembled WGS sequence"/>
</dbReference>
<feature type="region of interest" description="Disordered" evidence="1">
    <location>
        <begin position="123"/>
        <end position="146"/>
    </location>
</feature>
<feature type="compositionally biased region" description="Low complexity" evidence="1">
    <location>
        <begin position="345"/>
        <end position="386"/>
    </location>
</feature>
<keyword evidence="3" id="KW-1185">Reference proteome</keyword>
<feature type="region of interest" description="Disordered" evidence="1">
    <location>
        <begin position="317"/>
        <end position="386"/>
    </location>
</feature>
<feature type="region of interest" description="Disordered" evidence="1">
    <location>
        <begin position="29"/>
        <end position="65"/>
    </location>
</feature>
<name>A0A8J2LMW6_9HEXA</name>
<dbReference type="AlphaFoldDB" id="A0A8J2LMW6"/>
<feature type="compositionally biased region" description="Polar residues" evidence="1">
    <location>
        <begin position="29"/>
        <end position="44"/>
    </location>
</feature>
<comment type="caution">
    <text evidence="2">The sequence shown here is derived from an EMBL/GenBank/DDBJ whole genome shotgun (WGS) entry which is preliminary data.</text>
</comment>